<dbReference type="PANTHER" id="PTHR46775">
    <property type="entry name" value="FLOCCULATION PROTEIN (DUF1296)"/>
    <property type="match status" value="1"/>
</dbReference>
<dbReference type="GO" id="GO:0005634">
    <property type="term" value="C:nucleus"/>
    <property type="evidence" value="ECO:0007669"/>
    <property type="project" value="TreeGrafter"/>
</dbReference>
<feature type="domain" description="GBF-interacting protein 1 N-terminal" evidence="2">
    <location>
        <begin position="17"/>
        <end position="77"/>
    </location>
</feature>
<name>A0A9Q0FG01_9ROSI</name>
<dbReference type="Proteomes" id="UP001141552">
    <property type="component" value="Unassembled WGS sequence"/>
</dbReference>
<reference evidence="3" key="1">
    <citation type="submission" date="2022-02" db="EMBL/GenBank/DDBJ databases">
        <authorList>
            <person name="Henning P.M."/>
            <person name="McCubbin A.G."/>
            <person name="Shore J.S."/>
        </authorList>
    </citation>
    <scope>NUCLEOTIDE SEQUENCE</scope>
    <source>
        <strain evidence="3">F60SS</strain>
        <tissue evidence="3">Leaves</tissue>
    </source>
</reference>
<reference evidence="3" key="2">
    <citation type="journal article" date="2023" name="Plants (Basel)">
        <title>Annotation of the Turnera subulata (Passifloraceae) Draft Genome Reveals the S-Locus Evolved after the Divergence of Turneroideae from Passifloroideae in a Stepwise Manner.</title>
        <authorList>
            <person name="Henning P.M."/>
            <person name="Roalson E.H."/>
            <person name="Mir W."/>
            <person name="McCubbin A.G."/>
            <person name="Shore J.S."/>
        </authorList>
    </citation>
    <scope>NUCLEOTIDE SEQUENCE</scope>
    <source>
        <strain evidence="3">F60SS</strain>
    </source>
</reference>
<dbReference type="AlphaFoldDB" id="A0A9Q0FG01"/>
<feature type="region of interest" description="Disordered" evidence="1">
    <location>
        <begin position="246"/>
        <end position="338"/>
    </location>
</feature>
<organism evidence="3 4">
    <name type="scientific">Turnera subulata</name>
    <dbReference type="NCBI Taxonomy" id="218843"/>
    <lineage>
        <taxon>Eukaryota</taxon>
        <taxon>Viridiplantae</taxon>
        <taxon>Streptophyta</taxon>
        <taxon>Embryophyta</taxon>
        <taxon>Tracheophyta</taxon>
        <taxon>Spermatophyta</taxon>
        <taxon>Magnoliopsida</taxon>
        <taxon>eudicotyledons</taxon>
        <taxon>Gunneridae</taxon>
        <taxon>Pentapetalae</taxon>
        <taxon>rosids</taxon>
        <taxon>fabids</taxon>
        <taxon>Malpighiales</taxon>
        <taxon>Passifloraceae</taxon>
        <taxon>Turnera</taxon>
    </lineage>
</organism>
<keyword evidence="4" id="KW-1185">Reference proteome</keyword>
<evidence type="ECO:0000256" key="1">
    <source>
        <dbReference type="SAM" id="MobiDB-lite"/>
    </source>
</evidence>
<evidence type="ECO:0000313" key="4">
    <source>
        <dbReference type="Proteomes" id="UP001141552"/>
    </source>
</evidence>
<feature type="compositionally biased region" description="Polar residues" evidence="1">
    <location>
        <begin position="404"/>
        <end position="417"/>
    </location>
</feature>
<dbReference type="GO" id="GO:0051082">
    <property type="term" value="F:unfolded protein binding"/>
    <property type="evidence" value="ECO:0007669"/>
    <property type="project" value="TreeGrafter"/>
</dbReference>
<feature type="compositionally biased region" description="Basic and acidic residues" evidence="1">
    <location>
        <begin position="255"/>
        <end position="273"/>
    </location>
</feature>
<dbReference type="PANTHER" id="PTHR46775:SF2">
    <property type="entry name" value="GBF-INTERACTING PROTEIN 1-LIKE"/>
    <property type="match status" value="1"/>
</dbReference>
<dbReference type="InterPro" id="IPR044277">
    <property type="entry name" value="GIP1"/>
</dbReference>
<dbReference type="InterPro" id="IPR009060">
    <property type="entry name" value="UBA-like_sf"/>
</dbReference>
<feature type="region of interest" description="Disordered" evidence="1">
    <location>
        <begin position="114"/>
        <end position="182"/>
    </location>
</feature>
<evidence type="ECO:0000313" key="3">
    <source>
        <dbReference type="EMBL" id="KAJ4830667.1"/>
    </source>
</evidence>
<feature type="compositionally biased region" description="Low complexity" evidence="1">
    <location>
        <begin position="301"/>
        <end position="316"/>
    </location>
</feature>
<dbReference type="OrthoDB" id="753279at2759"/>
<gene>
    <name evidence="3" type="ORF">Tsubulata_038778</name>
</gene>
<protein>
    <recommendedName>
        <fullName evidence="2">GBF-interacting protein 1 N-terminal domain-containing protein</fullName>
    </recommendedName>
</protein>
<comment type="caution">
    <text evidence="3">The sequence shown here is derived from an EMBL/GenBank/DDBJ whole genome shotgun (WGS) entry which is preliminary data.</text>
</comment>
<feature type="region of interest" description="Disordered" evidence="1">
    <location>
        <begin position="504"/>
        <end position="523"/>
    </location>
</feature>
<feature type="compositionally biased region" description="Polar residues" evidence="1">
    <location>
        <begin position="274"/>
        <end position="294"/>
    </location>
</feature>
<feature type="compositionally biased region" description="Polar residues" evidence="1">
    <location>
        <begin position="146"/>
        <end position="161"/>
    </location>
</feature>
<dbReference type="Pfam" id="PF06972">
    <property type="entry name" value="GIP1_N"/>
    <property type="match status" value="1"/>
</dbReference>
<accession>A0A9Q0FG01</accession>
<proteinExistence type="predicted"/>
<dbReference type="EMBL" id="JAKUCV010005566">
    <property type="protein sequence ID" value="KAJ4830667.1"/>
    <property type="molecule type" value="Genomic_DNA"/>
</dbReference>
<feature type="compositionally biased region" description="Low complexity" evidence="1">
    <location>
        <begin position="509"/>
        <end position="523"/>
    </location>
</feature>
<dbReference type="InterPro" id="IPR009719">
    <property type="entry name" value="GIP1_N"/>
</dbReference>
<feature type="compositionally biased region" description="Polar residues" evidence="1">
    <location>
        <begin position="123"/>
        <end position="132"/>
    </location>
</feature>
<evidence type="ECO:0000259" key="2">
    <source>
        <dbReference type="Pfam" id="PF06972"/>
    </source>
</evidence>
<feature type="region of interest" description="Disordered" evidence="1">
    <location>
        <begin position="458"/>
        <end position="496"/>
    </location>
</feature>
<sequence>MSRKAGGGGGGAARSTVPEAALGLIKDIREITGKQHSDEDIYTVLQDCNMDPDETAQRLLYIDTFHEVKSKRDRRKETSVVKGRWARGGRGNYYAPRSDAIGRRNSAYRRENGAIYTSEKDSSASVQASQGRNDMLPLPVAKDSAINGNGHSSLANGSSNLGHGPPYPDGEVLTKDNPPVDVKNPETVVPLPAVASSVSNRTFMSVVRDHIPAPSTARHAGVQDAVNTRLGLKVAEQNQIEANGQVSLSLGSKSPKNEKVASRIVNSRKEQKASGKSKTAAKNTLSEPVQVSSLSKHDDSLPISSSGKPSSSTEGSVEQAMVSPEDAQAEAISKSLHKPPMPNGYVTFPDHLKVPDALKSGLIFGNFDVTPGSGTNYSDGSGSDLTSTNTIQLSNEIDAIAQESSTSNEGISTTTHVNHSDKSDSSQHVPEQAADVLMFSKSDPAVDQIRHNPLLHGEVDVNSIGGGPPNYAASIMPTEGDSDSDSEQNVGDDGQARVDSHLSSFASENPTSSSTPNLSPPVLNSPAASQPVFFRPPYPPNFFQYGHYFNPYFVPMHLVSHSGLPQQQAAGSGGKLSLQSLKPVSGAGNPTPIAPLYGSFGSSLTSFNPVPAVSSGTSGGDGEGLSASQLKENNAGPLREVAAWIPPQGQDITSLQQLNSLYHLHQGQHLSFSPARPGHGPYPGIYQAVQSVAALASVNPPVQQSQAISGANETIAAPSAAAQQPQLAQMNWTPSY</sequence>
<feature type="region of interest" description="Disordered" evidence="1">
    <location>
        <begin position="404"/>
        <end position="430"/>
    </location>
</feature>
<dbReference type="SUPFAM" id="SSF46934">
    <property type="entry name" value="UBA-like"/>
    <property type="match status" value="1"/>
</dbReference>